<dbReference type="Proteomes" id="UP000473699">
    <property type="component" value="Unassembled WGS sequence"/>
</dbReference>
<feature type="transmembrane region" description="Helical" evidence="1">
    <location>
        <begin position="980"/>
        <end position="1003"/>
    </location>
</feature>
<organism evidence="2 3">
    <name type="scientific">Pyramidobacter porci</name>
    <dbReference type="NCBI Taxonomy" id="2605789"/>
    <lineage>
        <taxon>Bacteria</taxon>
        <taxon>Thermotogati</taxon>
        <taxon>Synergistota</taxon>
        <taxon>Synergistia</taxon>
        <taxon>Synergistales</taxon>
        <taxon>Dethiosulfovibrionaceae</taxon>
        <taxon>Pyramidobacter</taxon>
    </lineage>
</organism>
<dbReference type="RefSeq" id="WP_326830885.1">
    <property type="nucleotide sequence ID" value="NZ_VUNH01000005.1"/>
</dbReference>
<gene>
    <name evidence="2" type="ORF">FYJ74_05890</name>
</gene>
<keyword evidence="1" id="KW-1133">Transmembrane helix</keyword>
<feature type="transmembrane region" description="Helical" evidence="1">
    <location>
        <begin position="432"/>
        <end position="450"/>
    </location>
</feature>
<proteinExistence type="predicted"/>
<dbReference type="SUPFAM" id="SSF82693">
    <property type="entry name" value="Multidrug efflux transporter AcrB pore domain, PN1, PN2, PC1 and PC2 subdomains"/>
    <property type="match status" value="3"/>
</dbReference>
<comment type="caution">
    <text evidence="2">The sequence shown here is derived from an EMBL/GenBank/DDBJ whole genome shotgun (WGS) entry which is preliminary data.</text>
</comment>
<feature type="transmembrane region" description="Helical" evidence="1">
    <location>
        <begin position="381"/>
        <end position="399"/>
    </location>
</feature>
<feature type="transmembrane region" description="Helical" evidence="1">
    <location>
        <begin position="878"/>
        <end position="898"/>
    </location>
</feature>
<feature type="transmembrane region" description="Helical" evidence="1">
    <location>
        <begin position="904"/>
        <end position="925"/>
    </location>
</feature>
<evidence type="ECO:0000256" key="1">
    <source>
        <dbReference type="SAM" id="Phobius"/>
    </source>
</evidence>
<feature type="transmembrane region" description="Helical" evidence="1">
    <location>
        <begin position="849"/>
        <end position="871"/>
    </location>
</feature>
<evidence type="ECO:0000313" key="2">
    <source>
        <dbReference type="EMBL" id="MST55565.1"/>
    </source>
</evidence>
<dbReference type="Gene3D" id="3.30.70.1440">
    <property type="entry name" value="Multidrug efflux transporter AcrB pore domain"/>
    <property type="match status" value="1"/>
</dbReference>
<feature type="transmembrane region" description="Helical" evidence="1">
    <location>
        <begin position="462"/>
        <end position="484"/>
    </location>
</feature>
<dbReference type="GO" id="GO:0005886">
    <property type="term" value="C:plasma membrane"/>
    <property type="evidence" value="ECO:0007669"/>
    <property type="project" value="TreeGrafter"/>
</dbReference>
<dbReference type="GO" id="GO:0042910">
    <property type="term" value="F:xenobiotic transmembrane transporter activity"/>
    <property type="evidence" value="ECO:0007669"/>
    <property type="project" value="TreeGrafter"/>
</dbReference>
<dbReference type="SUPFAM" id="SSF82714">
    <property type="entry name" value="Multidrug efflux transporter AcrB TolC docking domain, DN and DC subdomains"/>
    <property type="match status" value="2"/>
</dbReference>
<reference evidence="2 3" key="1">
    <citation type="submission" date="2019-08" db="EMBL/GenBank/DDBJ databases">
        <title>In-depth cultivation of the pig gut microbiome towards novel bacterial diversity and tailored functional studies.</title>
        <authorList>
            <person name="Wylensek D."/>
            <person name="Hitch T.C.A."/>
            <person name="Clavel T."/>
        </authorList>
    </citation>
    <scope>NUCLEOTIDE SEQUENCE [LARGE SCALE GENOMIC DNA]</scope>
    <source>
        <strain evidence="2 3">SM-530-WT-4B</strain>
    </source>
</reference>
<keyword evidence="1" id="KW-0472">Membrane</keyword>
<dbReference type="PRINTS" id="PR00702">
    <property type="entry name" value="ACRIFLAVINRP"/>
</dbReference>
<feature type="transmembrane region" description="Helical" evidence="1">
    <location>
        <begin position="946"/>
        <end position="968"/>
    </location>
</feature>
<sequence>MNIARASIRRRAVVLFLCALTAVAGIVAYFRIGKLEDPAFTIKTAVVTAVYPGSTAYETEREVTSRIEDAVQSMGEVKHIRSRSMPGMALIYVDIKDEYDSSELPQVWDILRQKLNDVQPNMPAGSAILINNDFGDVYGQFYALIGDGYTMKDLWDYADFLKKQLVLVPEVASVQILGEQKEGVYVEFSSSRMASLGLSPASVFAVLNQQNSLSAIGSTITGDRYVRISPTSAILSVGDIGDLVIGGAGGRLIRLKEVASVRRDFVDPQTFMMRFNGRPALGVGIATVTGGNVVRMGRAVSRRLEDLEIHRPVGMELEEIYMQSDQVTASINDFIVNLGESLAIVIGVLLIFMGLRSGLLIGVVLLLTVAGTVAVMNQAGIFLQIVSLAALIIALGSLVDNAIVVTEGMLVGVERGVAVEDAASDAVESSKWAMLGGTFIAVMAFAPIGLSPDMTGEFCGSLLSVVGISMMLSWVAALTVTPVFGQMMLKAKKQENDPYDRGLFRAYRAALEWCLRHRAVTVGATLALFAAALAQFASLDQSFFPDSNTVYFMADLWGPQGSTLEAQSQATAELERYLRSQPEVKNVSSFIGGGSLRFMLTYSPPDPNNAFSQLVVEVRDEEQTRPVLLKTERYIADHMPSIRGTCRNFARGSGMTPKIEARFYGDDPAVLRRLAAQAVAVMEDDPSQNFVRHDWRDSVEVFRPRVLKDQMQNLGLTRPLINQAILVATTGAPVGVFRDGDRSLPILAALVPEERHRVDMLSALPLWAPAAQASVPLGTVVSSLDVTFEDDIVVRRDRSRVITVASEVKLGDNADAMLRRVRPAIEAIELPVGYHLEWGGEKEMFDDAIGGMATAFVPALVVMFTIMVFLFNGFRQPLIIFFSLPLIITGIAGGISVAGMDLSFVAIVGVLSLVGMLAKNSIVLLDQVSADFAAGRDRYEAIVADGVSRVRPVAMSALTTVLGMIPLIHDRLFGPMAVTIMSGLTVSTVLTLIVIPVLTAIAYRVPCPSERKK</sequence>
<dbReference type="Gene3D" id="3.30.2090.10">
    <property type="entry name" value="Multidrug efflux transporter AcrB TolC docking domain, DN and DC subdomains"/>
    <property type="match status" value="2"/>
</dbReference>
<keyword evidence="3" id="KW-1185">Reference proteome</keyword>
<dbReference type="Pfam" id="PF00873">
    <property type="entry name" value="ACR_tran"/>
    <property type="match status" value="1"/>
</dbReference>
<keyword evidence="1" id="KW-0812">Transmembrane</keyword>
<dbReference type="Gene3D" id="3.30.70.1430">
    <property type="entry name" value="Multidrug efflux transporter AcrB pore domain"/>
    <property type="match status" value="2"/>
</dbReference>
<dbReference type="InterPro" id="IPR001036">
    <property type="entry name" value="Acrflvin-R"/>
</dbReference>
<dbReference type="InterPro" id="IPR027463">
    <property type="entry name" value="AcrB_DN_DC_subdom"/>
</dbReference>
<dbReference type="EMBL" id="VUNH01000005">
    <property type="protein sequence ID" value="MST55565.1"/>
    <property type="molecule type" value="Genomic_DNA"/>
</dbReference>
<dbReference type="Gene3D" id="3.30.70.1320">
    <property type="entry name" value="Multidrug efflux transporter AcrB pore domain like"/>
    <property type="match status" value="1"/>
</dbReference>
<dbReference type="SUPFAM" id="SSF82866">
    <property type="entry name" value="Multidrug efflux transporter AcrB transmembrane domain"/>
    <property type="match status" value="2"/>
</dbReference>
<dbReference type="AlphaFoldDB" id="A0A6L5YBT9"/>
<name>A0A6L5YBT9_9BACT</name>
<dbReference type="PANTHER" id="PTHR32063:SF18">
    <property type="entry name" value="CATION EFFLUX SYSTEM PROTEIN"/>
    <property type="match status" value="1"/>
</dbReference>
<evidence type="ECO:0000313" key="3">
    <source>
        <dbReference type="Proteomes" id="UP000473699"/>
    </source>
</evidence>
<accession>A0A6L5YBT9</accession>
<protein>
    <submittedName>
        <fullName evidence="2">Efflux RND transporter permease subunit</fullName>
    </submittedName>
</protein>
<dbReference type="Gene3D" id="1.20.1640.10">
    <property type="entry name" value="Multidrug efflux transporter AcrB transmembrane domain"/>
    <property type="match status" value="2"/>
</dbReference>
<dbReference type="PANTHER" id="PTHR32063">
    <property type="match status" value="1"/>
</dbReference>